<dbReference type="RefSeq" id="XP_018464911.2">
    <property type="nucleotide sequence ID" value="XM_018609409.2"/>
</dbReference>
<dbReference type="KEGG" id="rsz:108836221"/>
<dbReference type="SUPFAM" id="SSF51735">
    <property type="entry name" value="NAD(P)-binding Rossmann-fold domains"/>
    <property type="match status" value="1"/>
</dbReference>
<dbReference type="Proteomes" id="UP000504610">
    <property type="component" value="Chromosome 9"/>
</dbReference>
<evidence type="ECO:0000313" key="8">
    <source>
        <dbReference type="RefSeq" id="XP_018464911.2"/>
    </source>
</evidence>
<evidence type="ECO:0000256" key="3">
    <source>
        <dbReference type="ARBA" id="ARBA00022857"/>
    </source>
</evidence>
<dbReference type="GO" id="GO:0005829">
    <property type="term" value="C:cytosol"/>
    <property type="evidence" value="ECO:0007669"/>
    <property type="project" value="TreeGrafter"/>
</dbReference>
<reference evidence="8" key="2">
    <citation type="submission" date="2025-08" db="UniProtKB">
        <authorList>
            <consortium name="RefSeq"/>
        </authorList>
    </citation>
    <scope>IDENTIFICATION</scope>
    <source>
        <tissue evidence="8">Leaf</tissue>
    </source>
</reference>
<dbReference type="OrthoDB" id="47007at2759"/>
<comment type="similarity">
    <text evidence="1">Belongs to the short-chain dehydrogenases/reductases (SDR) family.</text>
</comment>
<dbReference type="GO" id="GO:0006694">
    <property type="term" value="P:steroid biosynthetic process"/>
    <property type="evidence" value="ECO:0007669"/>
    <property type="project" value="UniProtKB-KW"/>
</dbReference>
<dbReference type="Gene3D" id="3.40.50.720">
    <property type="entry name" value="NAD(P)-binding Rossmann-like Domain"/>
    <property type="match status" value="1"/>
</dbReference>
<dbReference type="PANTHER" id="PTHR43391">
    <property type="entry name" value="RETINOL DEHYDROGENASE-RELATED"/>
    <property type="match status" value="1"/>
</dbReference>
<evidence type="ECO:0000256" key="6">
    <source>
        <dbReference type="ARBA" id="ARBA00023098"/>
    </source>
</evidence>
<keyword evidence="7" id="KW-1185">Reference proteome</keyword>
<reference evidence="7" key="1">
    <citation type="journal article" date="2019" name="Database">
        <title>The radish genome database (RadishGD): an integrated information resource for radish genomics.</title>
        <authorList>
            <person name="Yu H.J."/>
            <person name="Baek S."/>
            <person name="Lee Y.J."/>
            <person name="Cho A."/>
            <person name="Mun J.H."/>
        </authorList>
    </citation>
    <scope>NUCLEOTIDE SEQUENCE [LARGE SCALE GENOMIC DNA]</scope>
    <source>
        <strain evidence="7">cv. WK10039</strain>
    </source>
</reference>
<gene>
    <name evidence="8" type="primary">LOC108836221</name>
</gene>
<evidence type="ECO:0000256" key="1">
    <source>
        <dbReference type="ARBA" id="ARBA00006484"/>
    </source>
</evidence>
<keyword evidence="3" id="KW-0521">NADP</keyword>
<evidence type="ECO:0000256" key="4">
    <source>
        <dbReference type="ARBA" id="ARBA00022955"/>
    </source>
</evidence>
<evidence type="ECO:0000313" key="7">
    <source>
        <dbReference type="Proteomes" id="UP000504610"/>
    </source>
</evidence>
<dbReference type="InterPro" id="IPR036291">
    <property type="entry name" value="NAD(P)-bd_dom_sf"/>
</dbReference>
<keyword evidence="5" id="KW-0560">Oxidoreductase</keyword>
<keyword evidence="4" id="KW-0752">Steroid biosynthesis</keyword>
<dbReference type="AlphaFoldDB" id="A0A6J0LZT7"/>
<sequence>MSIYAASKAAMIIFYETLRIELGPEIGVTIVFPGLIENGNTNPDLLAEKQDWSQVIAIESAAECAKAVVNGICRGKTFLAEPSWVRVLFWLSKLCPELLISKPKRK</sequence>
<dbReference type="GO" id="GO:0016491">
    <property type="term" value="F:oxidoreductase activity"/>
    <property type="evidence" value="ECO:0007669"/>
    <property type="project" value="UniProtKB-KW"/>
</dbReference>
<dbReference type="PANTHER" id="PTHR43391:SF90">
    <property type="entry name" value="11-BETA-HYDROXYSTEROID DEHYDROGENASE-LIKE 4A-RELATED"/>
    <property type="match status" value="1"/>
</dbReference>
<protein>
    <submittedName>
        <fullName evidence="8">11-beta-hydroxysteroid dehydrogenase-like 4A</fullName>
    </submittedName>
</protein>
<evidence type="ECO:0000256" key="5">
    <source>
        <dbReference type="ARBA" id="ARBA00023002"/>
    </source>
</evidence>
<accession>A0A6J0LZT7</accession>
<name>A0A6J0LZT7_RAPSA</name>
<organism evidence="7 8">
    <name type="scientific">Raphanus sativus</name>
    <name type="common">Radish</name>
    <name type="synonym">Raphanus raphanistrum var. sativus</name>
    <dbReference type="NCBI Taxonomy" id="3726"/>
    <lineage>
        <taxon>Eukaryota</taxon>
        <taxon>Viridiplantae</taxon>
        <taxon>Streptophyta</taxon>
        <taxon>Embryophyta</taxon>
        <taxon>Tracheophyta</taxon>
        <taxon>Spermatophyta</taxon>
        <taxon>Magnoliopsida</taxon>
        <taxon>eudicotyledons</taxon>
        <taxon>Gunneridae</taxon>
        <taxon>Pentapetalae</taxon>
        <taxon>rosids</taxon>
        <taxon>malvids</taxon>
        <taxon>Brassicales</taxon>
        <taxon>Brassicaceae</taxon>
        <taxon>Brassiceae</taxon>
        <taxon>Raphanus</taxon>
    </lineage>
</organism>
<keyword evidence="2" id="KW-0444">Lipid biosynthesis</keyword>
<dbReference type="GeneID" id="108836221"/>
<keyword evidence="6" id="KW-0443">Lipid metabolism</keyword>
<evidence type="ECO:0000256" key="2">
    <source>
        <dbReference type="ARBA" id="ARBA00022516"/>
    </source>
</evidence>
<proteinExistence type="inferred from homology"/>